<protein>
    <submittedName>
        <fullName evidence="1">Uncharacterized protein</fullName>
    </submittedName>
</protein>
<dbReference type="AlphaFoldDB" id="A0A4D6U7R0"/>
<accession>A0A4D6U7R0</accession>
<name>A0A4D6U7R0_PLESH</name>
<sequence length="38" mass="4008">MDSRSVFGCDVTVSLINEVLHKVSLVQNTAGESSARAS</sequence>
<evidence type="ECO:0000313" key="1">
    <source>
        <dbReference type="EMBL" id="QCH03291.1"/>
    </source>
</evidence>
<gene>
    <name evidence="1" type="primary">orf3</name>
</gene>
<proteinExistence type="predicted"/>
<dbReference type="EMBL" id="MK551189">
    <property type="protein sequence ID" value="QCH03291.1"/>
    <property type="molecule type" value="Genomic_DNA"/>
</dbReference>
<reference evidence="1" key="1">
    <citation type="journal article" date="2019" name="Front. Microbiol.">
        <title>O-Antigen Gene Clusters of Plesiomonas shigelloides Serogroups and Its Application in Development of a Molecular Serotyping Scheme.</title>
        <authorList>
            <person name="Xi D."/>
            <person name="Wang X."/>
            <person name="Ning K."/>
            <person name="Liu Q."/>
            <person name="Jing F."/>
            <person name="Guo X."/>
            <person name="Cao B."/>
        </authorList>
    </citation>
    <scope>NUCLEOTIDE SEQUENCE</scope>
    <source>
        <strain evidence="1">O75H34</strain>
    </source>
</reference>
<organism evidence="1">
    <name type="scientific">Plesiomonas shigelloides</name>
    <name type="common">Aeromonas shigelloides</name>
    <dbReference type="NCBI Taxonomy" id="703"/>
    <lineage>
        <taxon>Bacteria</taxon>
        <taxon>Pseudomonadati</taxon>
        <taxon>Pseudomonadota</taxon>
        <taxon>Gammaproteobacteria</taxon>
        <taxon>Enterobacterales</taxon>
        <taxon>Enterobacteriaceae</taxon>
        <taxon>Plesiomonas</taxon>
    </lineage>
</organism>